<dbReference type="EMBL" id="JBHUJD010000018">
    <property type="protein sequence ID" value="MFD2311499.1"/>
    <property type="molecule type" value="Genomic_DNA"/>
</dbReference>
<feature type="region of interest" description="Disordered" evidence="1">
    <location>
        <begin position="78"/>
        <end position="102"/>
    </location>
</feature>
<keyword evidence="4" id="KW-1185">Reference proteome</keyword>
<dbReference type="Proteomes" id="UP001597425">
    <property type="component" value="Unassembled WGS sequence"/>
</dbReference>
<feature type="domain" description="Transposase IS204/IS1001/IS1096/IS1165 DDE" evidence="2">
    <location>
        <begin position="13"/>
        <end position="78"/>
    </location>
</feature>
<protein>
    <submittedName>
        <fullName evidence="3">Transposase</fullName>
    </submittedName>
</protein>
<reference evidence="4" key="1">
    <citation type="journal article" date="2019" name="Int. J. Syst. Evol. Microbiol.">
        <title>The Global Catalogue of Microorganisms (GCM) 10K type strain sequencing project: providing services to taxonomists for standard genome sequencing and annotation.</title>
        <authorList>
            <consortium name="The Broad Institute Genomics Platform"/>
            <consortium name="The Broad Institute Genome Sequencing Center for Infectious Disease"/>
            <person name="Wu L."/>
            <person name="Ma J."/>
        </authorList>
    </citation>
    <scope>NUCLEOTIDE SEQUENCE [LARGE SCALE GENOMIC DNA]</scope>
    <source>
        <strain evidence="4">KCTC 12848</strain>
    </source>
</reference>
<dbReference type="RefSeq" id="WP_377535547.1">
    <property type="nucleotide sequence ID" value="NZ_JAPIVK010000040.1"/>
</dbReference>
<organism evidence="3 4">
    <name type="scientific">Microbulbifer halophilus</name>
    <dbReference type="NCBI Taxonomy" id="453963"/>
    <lineage>
        <taxon>Bacteria</taxon>
        <taxon>Pseudomonadati</taxon>
        <taxon>Pseudomonadota</taxon>
        <taxon>Gammaproteobacteria</taxon>
        <taxon>Cellvibrionales</taxon>
        <taxon>Microbulbiferaceae</taxon>
        <taxon>Microbulbifer</taxon>
    </lineage>
</organism>
<accession>A0ABW5EDR5</accession>
<dbReference type="Pfam" id="PF01610">
    <property type="entry name" value="DDE_Tnp_ISL3"/>
    <property type="match status" value="1"/>
</dbReference>
<sequence length="102" mass="11441">MISGRDNFVNKHRHCNKWYSYATRSRLEPIKKVARILKWHLDNLLNYFGHQIINAGSEGMNSKFQTLKSNARGFRSFEGGGGAGPAYSSTAEALGMEPEPSH</sequence>
<evidence type="ECO:0000259" key="2">
    <source>
        <dbReference type="Pfam" id="PF01610"/>
    </source>
</evidence>
<proteinExistence type="predicted"/>
<evidence type="ECO:0000313" key="3">
    <source>
        <dbReference type="EMBL" id="MFD2311499.1"/>
    </source>
</evidence>
<evidence type="ECO:0000313" key="4">
    <source>
        <dbReference type="Proteomes" id="UP001597425"/>
    </source>
</evidence>
<gene>
    <name evidence="3" type="ORF">ACFSKX_13815</name>
</gene>
<dbReference type="InterPro" id="IPR002560">
    <property type="entry name" value="Transposase_DDE"/>
</dbReference>
<evidence type="ECO:0000256" key="1">
    <source>
        <dbReference type="SAM" id="MobiDB-lite"/>
    </source>
</evidence>
<name>A0ABW5EDR5_9GAMM</name>
<comment type="caution">
    <text evidence="3">The sequence shown here is derived from an EMBL/GenBank/DDBJ whole genome shotgun (WGS) entry which is preliminary data.</text>
</comment>